<reference evidence="2 3" key="1">
    <citation type="submission" date="2016-03" db="EMBL/GenBank/DDBJ databases">
        <title>Trachymyrmex septentrionalis WGS genome.</title>
        <authorList>
            <person name="Nygaard S."/>
            <person name="Hu H."/>
            <person name="Boomsma J."/>
            <person name="Zhang G."/>
        </authorList>
    </citation>
    <scope>NUCLEOTIDE SEQUENCE [LARGE SCALE GENOMIC DNA]</scope>
    <source>
        <strain evidence="2">Tsep2-gDNA-1</strain>
        <tissue evidence="2">Whole body</tissue>
    </source>
</reference>
<keyword evidence="3" id="KW-1185">Reference proteome</keyword>
<feature type="region of interest" description="Disordered" evidence="1">
    <location>
        <begin position="1"/>
        <end position="37"/>
    </location>
</feature>
<dbReference type="EMBL" id="KQ981560">
    <property type="protein sequence ID" value="KYN39918.1"/>
    <property type="molecule type" value="Genomic_DNA"/>
</dbReference>
<dbReference type="AlphaFoldDB" id="A0A195FHQ8"/>
<sequence length="117" mass="12640">MQQERGATRISRAAASPAERIGGPLRLRTVKGRPDAPRNKRATVIWAPRLVRANLEIASLPDVAVYSQTSEKSARFWPAQVIGERDVVQVLQGILRRAQAGAGAGECFVPPRVVSAS</sequence>
<protein>
    <submittedName>
        <fullName evidence="2">Uncharacterized protein</fullName>
    </submittedName>
</protein>
<name>A0A195FHQ8_9HYME</name>
<evidence type="ECO:0000313" key="2">
    <source>
        <dbReference type="EMBL" id="KYN39918.1"/>
    </source>
</evidence>
<gene>
    <name evidence="2" type="ORF">ALC56_05686</name>
</gene>
<proteinExistence type="predicted"/>
<accession>A0A195FHQ8</accession>
<dbReference type="Proteomes" id="UP000078541">
    <property type="component" value="Unassembled WGS sequence"/>
</dbReference>
<evidence type="ECO:0000256" key="1">
    <source>
        <dbReference type="SAM" id="MobiDB-lite"/>
    </source>
</evidence>
<evidence type="ECO:0000313" key="3">
    <source>
        <dbReference type="Proteomes" id="UP000078541"/>
    </source>
</evidence>
<organism evidence="2 3">
    <name type="scientific">Trachymyrmex septentrionalis</name>
    <dbReference type="NCBI Taxonomy" id="34720"/>
    <lineage>
        <taxon>Eukaryota</taxon>
        <taxon>Metazoa</taxon>
        <taxon>Ecdysozoa</taxon>
        <taxon>Arthropoda</taxon>
        <taxon>Hexapoda</taxon>
        <taxon>Insecta</taxon>
        <taxon>Pterygota</taxon>
        <taxon>Neoptera</taxon>
        <taxon>Endopterygota</taxon>
        <taxon>Hymenoptera</taxon>
        <taxon>Apocrita</taxon>
        <taxon>Aculeata</taxon>
        <taxon>Formicoidea</taxon>
        <taxon>Formicidae</taxon>
        <taxon>Myrmicinae</taxon>
        <taxon>Trachymyrmex</taxon>
    </lineage>
</organism>